<dbReference type="EMBL" id="CM009753">
    <property type="protein sequence ID" value="PUZ52825.1"/>
    <property type="molecule type" value="Genomic_DNA"/>
</dbReference>
<name>A0A2T7DB78_9POAL</name>
<reference evidence="2 3" key="1">
    <citation type="submission" date="2018-04" db="EMBL/GenBank/DDBJ databases">
        <title>WGS assembly of Panicum hallii var. hallii HAL2.</title>
        <authorList>
            <person name="Lovell J."/>
            <person name="Jenkins J."/>
            <person name="Lowry D."/>
            <person name="Mamidi S."/>
            <person name="Sreedasyam A."/>
            <person name="Weng X."/>
            <person name="Barry K."/>
            <person name="Bonette J."/>
            <person name="Campitelli B."/>
            <person name="Daum C."/>
            <person name="Gordon S."/>
            <person name="Gould B."/>
            <person name="Lipzen A."/>
            <person name="MacQueen A."/>
            <person name="Palacio-Mejia J."/>
            <person name="Plott C."/>
            <person name="Shakirov E."/>
            <person name="Shu S."/>
            <person name="Yoshinaga Y."/>
            <person name="Zane M."/>
            <person name="Rokhsar D."/>
            <person name="Grimwood J."/>
            <person name="Schmutz J."/>
            <person name="Juenger T."/>
        </authorList>
    </citation>
    <scope>NUCLEOTIDE SEQUENCE [LARGE SCALE GENOMIC DNA]</scope>
    <source>
        <strain evidence="3">cv. HAL2</strain>
    </source>
</reference>
<evidence type="ECO:0000313" key="2">
    <source>
        <dbReference type="EMBL" id="PUZ52825.1"/>
    </source>
</evidence>
<organism evidence="2 3">
    <name type="scientific">Panicum hallii var. hallii</name>
    <dbReference type="NCBI Taxonomy" id="1504633"/>
    <lineage>
        <taxon>Eukaryota</taxon>
        <taxon>Viridiplantae</taxon>
        <taxon>Streptophyta</taxon>
        <taxon>Embryophyta</taxon>
        <taxon>Tracheophyta</taxon>
        <taxon>Spermatophyta</taxon>
        <taxon>Magnoliopsida</taxon>
        <taxon>Liliopsida</taxon>
        <taxon>Poales</taxon>
        <taxon>Poaceae</taxon>
        <taxon>PACMAD clade</taxon>
        <taxon>Panicoideae</taxon>
        <taxon>Panicodae</taxon>
        <taxon>Paniceae</taxon>
        <taxon>Panicinae</taxon>
        <taxon>Panicum</taxon>
        <taxon>Panicum sect. Panicum</taxon>
    </lineage>
</organism>
<evidence type="ECO:0000256" key="1">
    <source>
        <dbReference type="SAM" id="MobiDB-lite"/>
    </source>
</evidence>
<dbReference type="AlphaFoldDB" id="A0A2T7DB78"/>
<protein>
    <submittedName>
        <fullName evidence="2">Uncharacterized protein</fullName>
    </submittedName>
</protein>
<dbReference type="Proteomes" id="UP000244336">
    <property type="component" value="Chromosome 5"/>
</dbReference>
<feature type="region of interest" description="Disordered" evidence="1">
    <location>
        <begin position="1"/>
        <end position="25"/>
    </location>
</feature>
<accession>A0A2T7DB78</accession>
<sequence>MFVVNGVPVDPSPHRRRRQQHPPGHVVHQAGMSKMASSSRKAQLGVQGSAAVAMMCCWWPEEEPDDGRCSSAACPAAHRMSSGTAVRALGSVWTESGKLRSAALAPRSAMAATSCARAAISGVG</sequence>
<gene>
    <name evidence="2" type="ORF">GQ55_5G004600</name>
</gene>
<evidence type="ECO:0000313" key="3">
    <source>
        <dbReference type="Proteomes" id="UP000244336"/>
    </source>
</evidence>
<proteinExistence type="predicted"/>
<keyword evidence="3" id="KW-1185">Reference proteome</keyword>
<dbReference type="Gramene" id="PUZ52825">
    <property type="protein sequence ID" value="PUZ52825"/>
    <property type="gene ID" value="GQ55_5G004600"/>
</dbReference>